<evidence type="ECO:0000313" key="4">
    <source>
        <dbReference type="Proteomes" id="UP000380867"/>
    </source>
</evidence>
<dbReference type="Proteomes" id="UP000380867">
    <property type="component" value="Unassembled WGS sequence"/>
</dbReference>
<dbReference type="EMBL" id="SDPQ02000003">
    <property type="protein sequence ID" value="KAA1395144.1"/>
    <property type="molecule type" value="Genomic_DNA"/>
</dbReference>
<keyword evidence="4" id="KW-1185">Reference proteome</keyword>
<keyword evidence="1" id="KW-0732">Signal</keyword>
<comment type="caution">
    <text evidence="3">The sequence shown here is derived from an EMBL/GenBank/DDBJ whole genome shotgun (WGS) entry which is preliminary data.</text>
</comment>
<feature type="signal peptide" evidence="1">
    <location>
        <begin position="1"/>
        <end position="24"/>
    </location>
</feature>
<dbReference type="RefSeq" id="WP_149689814.1">
    <property type="nucleotide sequence ID" value="NZ_SDPQ02000003.1"/>
</dbReference>
<dbReference type="CDD" id="cd02549">
    <property type="entry name" value="Peptidase_C39A"/>
    <property type="match status" value="1"/>
</dbReference>
<protein>
    <submittedName>
        <fullName evidence="3">Peptidase C39 family protein</fullName>
    </submittedName>
</protein>
<feature type="chain" id="PRO_5024391448" evidence="1">
    <location>
        <begin position="25"/>
        <end position="411"/>
    </location>
</feature>
<dbReference type="Pfam" id="PF13529">
    <property type="entry name" value="Peptidase_C39_2"/>
    <property type="match status" value="1"/>
</dbReference>
<dbReference type="InterPro" id="IPR039564">
    <property type="entry name" value="Peptidase_C39-like"/>
</dbReference>
<proteinExistence type="predicted"/>
<dbReference type="InterPro" id="IPR039563">
    <property type="entry name" value="Peptidase_C39_single_dom"/>
</dbReference>
<reference evidence="3" key="1">
    <citation type="submission" date="2019-09" db="EMBL/GenBank/DDBJ databases">
        <authorList>
            <person name="Li J."/>
        </authorList>
    </citation>
    <scope>NUCLEOTIDE SEQUENCE [LARGE SCALE GENOMIC DNA]</scope>
    <source>
        <strain evidence="3">JCM 14732</strain>
    </source>
</reference>
<dbReference type="AlphaFoldDB" id="A0A5M4F9X2"/>
<evidence type="ECO:0000259" key="2">
    <source>
        <dbReference type="Pfam" id="PF13529"/>
    </source>
</evidence>
<accession>A0A5M4F9X2</accession>
<sequence>MRPLPRLVAVAVLALAAVPVPASAATDTAAFARWNTTTDFTKGTSVGLAALTGEVTLGKGTSVIAYDDPAVSGGALHYDRGHWTSPWQTTGFAAKSLIPSWSIDTPTGTWAKVEVRVRSGSTIGSWDGIARYASGTTYIKRSSYSSQSDDLAKVATDTVIANSGKSFSGWQVRVQLMRHVAAHESPTLKAVGGIAASYTTRTAGVSTTTMTETKDLAVPRSSQMIHIGEYPQWGGGGEAWCSPTSTSMVMRYFGKGPTPAAYAWSPYADGFVDHAARDTFDHAYDGTGNWPFNTAYSSRYALDSFVTRLHNLRDAEAFIKAGIPLVASIAFGKGELDGAPISSTPGHLLVIRGFTAGGRVIANDPAAASNSTVRRIYSRAQFERAWLEGSGGVVYVMRPTTRALPPDTPRW</sequence>
<name>A0A5M4F9X2_9ACTN</name>
<gene>
    <name evidence="3" type="ORF">ESP70_013285</name>
</gene>
<dbReference type="Gene3D" id="3.90.70.10">
    <property type="entry name" value="Cysteine proteinases"/>
    <property type="match status" value="1"/>
</dbReference>
<feature type="domain" description="Peptidase C39-like" evidence="2">
    <location>
        <begin position="218"/>
        <end position="366"/>
    </location>
</feature>
<organism evidence="3 4">
    <name type="scientific">Aeromicrobium ginsengisoli</name>
    <dbReference type="NCBI Taxonomy" id="363867"/>
    <lineage>
        <taxon>Bacteria</taxon>
        <taxon>Bacillati</taxon>
        <taxon>Actinomycetota</taxon>
        <taxon>Actinomycetes</taxon>
        <taxon>Propionibacteriales</taxon>
        <taxon>Nocardioidaceae</taxon>
        <taxon>Aeromicrobium</taxon>
    </lineage>
</organism>
<dbReference type="OrthoDB" id="9789941at2"/>
<evidence type="ECO:0000313" key="3">
    <source>
        <dbReference type="EMBL" id="KAA1395144.1"/>
    </source>
</evidence>
<evidence type="ECO:0000256" key="1">
    <source>
        <dbReference type="SAM" id="SignalP"/>
    </source>
</evidence>